<proteinExistence type="predicted"/>
<dbReference type="EMBL" id="JADAQT010000113">
    <property type="protein sequence ID" value="MBE1879049.1"/>
    <property type="molecule type" value="Genomic_DNA"/>
</dbReference>
<reference evidence="1 2" key="1">
    <citation type="submission" date="2020-10" db="EMBL/GenBank/DDBJ databases">
        <title>Myceligenerans pegani sp. nov., an endophytic actinomycete isolated from Peganum harmala L. in Xinjiang, China.</title>
        <authorList>
            <person name="Xin L."/>
        </authorList>
    </citation>
    <scope>NUCLEOTIDE SEQUENCE [LARGE SCALE GENOMIC DNA]</scope>
    <source>
        <strain evidence="1 2">TRM65318</strain>
    </source>
</reference>
<comment type="caution">
    <text evidence="1">The sequence shown here is derived from an EMBL/GenBank/DDBJ whole genome shotgun (WGS) entry which is preliminary data.</text>
</comment>
<sequence length="408" mass="44589">MSRTTRAAKLVNTVFGPALRGRDDPAAAWAKAVARAERAAGTTDPEFAAGLGAVVAGVAEIPRLSALGWTLALTTLQDRYVNRLRINALLANRPEIADEPIERPVFVLGLPRTATTLAHRLLAASPEHRGPLLWEMGYTGLEDPAVAARQIKRHDLGSRITTALFAPGLKDQHPTAAAQPEESMWLLPHGFWQAQFGPMPSYAAWLAGRGAAGPACDFEHLKRGLQVLQHGRERRRWILKFPQHLNDMPTIKEVFPDATFVWTHRDPAAVVGSTCSLIETAWSLYQNDPDRTEIGRFVLDMLVTMVTNGLESRLGLPPSAIVDVPYHRLSAEPHAEVPRVYAAIGASWTTSDQARLDAVLARPAGSRPHRYDMTDYGLSPERVTEAFAPYLGLLGTFDATDAAPTTEL</sequence>
<evidence type="ECO:0000313" key="2">
    <source>
        <dbReference type="Proteomes" id="UP000625527"/>
    </source>
</evidence>
<dbReference type="RefSeq" id="WP_192865589.1">
    <property type="nucleotide sequence ID" value="NZ_JADAQT010000113.1"/>
</dbReference>
<dbReference type="InterPro" id="IPR052736">
    <property type="entry name" value="Stf3_sulfotransferase"/>
</dbReference>
<evidence type="ECO:0000313" key="1">
    <source>
        <dbReference type="EMBL" id="MBE1879049.1"/>
    </source>
</evidence>
<dbReference type="InterPro" id="IPR027417">
    <property type="entry name" value="P-loop_NTPase"/>
</dbReference>
<dbReference type="PANTHER" id="PTHR36451:SF1">
    <property type="entry name" value="OMEGA-HYDROXY-BETA-DIHYDROMENAQUINONE-9 SULFOTRANSFERASE STF3"/>
    <property type="match status" value="1"/>
</dbReference>
<gene>
    <name evidence="1" type="ORF">IHE71_25485</name>
</gene>
<dbReference type="SUPFAM" id="SSF52540">
    <property type="entry name" value="P-loop containing nucleoside triphosphate hydrolases"/>
    <property type="match status" value="1"/>
</dbReference>
<dbReference type="PANTHER" id="PTHR36451">
    <property type="entry name" value="PAPS-DEPENDENT SULFOTRANSFERASE STF3"/>
    <property type="match status" value="1"/>
</dbReference>
<keyword evidence="2" id="KW-1185">Reference proteome</keyword>
<dbReference type="Proteomes" id="UP000625527">
    <property type="component" value="Unassembled WGS sequence"/>
</dbReference>
<accession>A0ABR9N5W7</accession>
<name>A0ABR9N5W7_9MICO</name>
<protein>
    <submittedName>
        <fullName evidence="1">Sulfotransferase</fullName>
    </submittedName>
</protein>
<organism evidence="1 2">
    <name type="scientific">Myceligenerans pegani</name>
    <dbReference type="NCBI Taxonomy" id="2776917"/>
    <lineage>
        <taxon>Bacteria</taxon>
        <taxon>Bacillati</taxon>
        <taxon>Actinomycetota</taxon>
        <taxon>Actinomycetes</taxon>
        <taxon>Micrococcales</taxon>
        <taxon>Promicromonosporaceae</taxon>
        <taxon>Myceligenerans</taxon>
    </lineage>
</organism>
<dbReference type="Pfam" id="PF13469">
    <property type="entry name" value="Sulfotransfer_3"/>
    <property type="match status" value="1"/>
</dbReference>
<dbReference type="Gene3D" id="3.40.50.300">
    <property type="entry name" value="P-loop containing nucleotide triphosphate hydrolases"/>
    <property type="match status" value="1"/>
</dbReference>